<protein>
    <submittedName>
        <fullName evidence="1">Uncharacterized protein</fullName>
    </submittedName>
</protein>
<evidence type="ECO:0000313" key="2">
    <source>
        <dbReference type="Proteomes" id="UP001156441"/>
    </source>
</evidence>
<comment type="caution">
    <text evidence="1">The sequence shown here is derived from an EMBL/GenBank/DDBJ whole genome shotgun (WGS) entry which is preliminary data.</text>
</comment>
<gene>
    <name evidence="1" type="ORF">JT362_14275</name>
</gene>
<dbReference type="RefSeq" id="WP_260191694.1">
    <property type="nucleotide sequence ID" value="NZ_JAFFZE010000012.1"/>
</dbReference>
<keyword evidence="2" id="KW-1185">Reference proteome</keyword>
<name>A0ABT2J8V1_9PSEU</name>
<reference evidence="1 2" key="1">
    <citation type="submission" date="2021-02" db="EMBL/GenBank/DDBJ databases">
        <title>Actinophytocola xerophila sp. nov., isolated from soil of cotton cropping field.</title>
        <authorList>
            <person name="Huang R."/>
            <person name="Chen X."/>
            <person name="Ge X."/>
            <person name="Liu W."/>
        </authorList>
    </citation>
    <scope>NUCLEOTIDE SEQUENCE [LARGE SCALE GENOMIC DNA]</scope>
    <source>
        <strain evidence="1 2">S1-96</strain>
    </source>
</reference>
<dbReference type="Gene3D" id="2.30.29.80">
    <property type="match status" value="1"/>
</dbReference>
<dbReference type="Proteomes" id="UP001156441">
    <property type="component" value="Unassembled WGS sequence"/>
</dbReference>
<evidence type="ECO:0000313" key="1">
    <source>
        <dbReference type="EMBL" id="MCT2584288.1"/>
    </source>
</evidence>
<dbReference type="EMBL" id="JAFFZE010000012">
    <property type="protein sequence ID" value="MCT2584288.1"/>
    <property type="molecule type" value="Genomic_DNA"/>
</dbReference>
<organism evidence="1 2">
    <name type="scientific">Actinophytocola gossypii</name>
    <dbReference type="NCBI Taxonomy" id="2812003"/>
    <lineage>
        <taxon>Bacteria</taxon>
        <taxon>Bacillati</taxon>
        <taxon>Actinomycetota</taxon>
        <taxon>Actinomycetes</taxon>
        <taxon>Pseudonocardiales</taxon>
        <taxon>Pseudonocardiaceae</taxon>
    </lineage>
</organism>
<accession>A0ABT2J8V1</accession>
<sequence>MLLGGNNRLIGAAHAGAPTLSAAVLDAERARELVPAAAFTFHVAEDRQWYWRMHDEVRTAGPLAASTSGFARRLDAQRAARRFCRAAEGADIQLGLVAIPDRVRERYGPSRGA</sequence>
<proteinExistence type="predicted"/>